<keyword evidence="3" id="KW-0812">Transmembrane</keyword>
<name>A0A077JHF5_9REOV</name>
<evidence type="ECO:0000256" key="2">
    <source>
        <dbReference type="SAM" id="MobiDB-lite"/>
    </source>
</evidence>
<feature type="compositionally biased region" description="Basic and acidic residues" evidence="2">
    <location>
        <begin position="1"/>
        <end position="24"/>
    </location>
</feature>
<organism evidence="4 5">
    <name type="scientific">Koyama Hill virus</name>
    <dbReference type="NCBI Taxonomy" id="1435294"/>
    <lineage>
        <taxon>Viruses</taxon>
        <taxon>Riboviria</taxon>
        <taxon>Orthornavirae</taxon>
        <taxon>Duplornaviricota</taxon>
        <taxon>Resentoviricetes</taxon>
        <taxon>Reovirales</taxon>
        <taxon>Sedoreoviridae</taxon>
        <taxon>Orbivirus</taxon>
        <taxon>Orbivirus umatillaense</taxon>
        <taxon>Umatilla virus</taxon>
    </lineage>
</organism>
<dbReference type="Proteomes" id="UP000146808">
    <property type="component" value="Genome"/>
</dbReference>
<keyword evidence="3" id="KW-1133">Transmembrane helix</keyword>
<dbReference type="Pfam" id="PF01616">
    <property type="entry name" value="Orbi_NS3"/>
    <property type="match status" value="1"/>
</dbReference>
<feature type="region of interest" description="Disordered" evidence="2">
    <location>
        <begin position="1"/>
        <end position="41"/>
    </location>
</feature>
<evidence type="ECO:0000313" key="5">
    <source>
        <dbReference type="Proteomes" id="UP000146808"/>
    </source>
</evidence>
<proteinExistence type="inferred from homology"/>
<evidence type="ECO:0000256" key="1">
    <source>
        <dbReference type="ARBA" id="ARBA00006302"/>
    </source>
</evidence>
<evidence type="ECO:0000256" key="3">
    <source>
        <dbReference type="SAM" id="Phobius"/>
    </source>
</evidence>
<feature type="transmembrane region" description="Helical" evidence="3">
    <location>
        <begin position="140"/>
        <end position="159"/>
    </location>
</feature>
<comment type="similarity">
    <text evidence="1">Belongs to the orbivirus NS3 family.</text>
</comment>
<sequence>MLEAAERAQERSFTKQEIQQEKDQIPLIEGRPNYETGQSKSSQLKPLTRFSFLNEFNYEQENGFMYQQLQDKAQALNILTNAVTSTTGANETLKNEKAVFGATSDALKDDPFTRYTKQLAYETTIQQINGQMAQKRRKMLILDLIKYTLGVILLILLLWNMTVETIDEESYKTLLSGLFNRNVTDVSGMFSAARIIRRYTSYLEMASSIAMTLIIRKIVQLGMRIRTLERDRVKREAYNKTVARVTHSGMCPPSAPALESTER</sequence>
<keyword evidence="3" id="KW-0472">Membrane</keyword>
<gene>
    <name evidence="4" type="primary">NS3</name>
</gene>
<evidence type="ECO:0000313" key="4">
    <source>
        <dbReference type="EMBL" id="BAP18640.1"/>
    </source>
</evidence>
<reference evidence="4 5" key="1">
    <citation type="journal article" date="2014" name="Arch. Virol.">
        <title>First isolation and characterization of a mosquito-borne orbivirus belonging to the species Umatilla virus in East Asia.</title>
        <authorList>
            <person name="Ejiri H."/>
            <person name="Kuwata R."/>
            <person name="Tsuda Y."/>
            <person name="Sasaki T."/>
            <person name="Kobayashi M."/>
            <person name="Sato Y."/>
            <person name="Sawabe K."/>
            <person name="Isawa H."/>
        </authorList>
    </citation>
    <scope>NUCLEOTIDE SEQUENCE [LARGE SCALE GENOMIC DNA]</scope>
    <source>
        <strain evidence="4">S7</strain>
    </source>
</reference>
<accession>A0A077JHF5</accession>
<protein>
    <submittedName>
        <fullName evidence="4">NS3</fullName>
    </submittedName>
</protein>
<dbReference type="InterPro" id="IPR002565">
    <property type="entry name" value="Orbi_NS3"/>
</dbReference>
<dbReference type="EMBL" id="AB894493">
    <property type="protein sequence ID" value="BAP18640.1"/>
    <property type="molecule type" value="Genomic_RNA"/>
</dbReference>